<gene>
    <name evidence="2" type="ORF">Gorai_013956</name>
</gene>
<comment type="caution">
    <text evidence="2">The sequence shown here is derived from an EMBL/GenBank/DDBJ whole genome shotgun (WGS) entry which is preliminary data.</text>
</comment>
<evidence type="ECO:0000313" key="2">
    <source>
        <dbReference type="EMBL" id="MBA0583081.1"/>
    </source>
</evidence>
<accession>A0A7J8P1G5</accession>
<name>A0A7J8P1G5_GOSRA</name>
<feature type="non-terminal residue" evidence="2">
    <location>
        <position position="1"/>
    </location>
</feature>
<evidence type="ECO:0000313" key="3">
    <source>
        <dbReference type="Proteomes" id="UP000593578"/>
    </source>
</evidence>
<feature type="region of interest" description="Disordered" evidence="1">
    <location>
        <begin position="1"/>
        <end position="35"/>
    </location>
</feature>
<organism evidence="2 3">
    <name type="scientific">Gossypium raimondii</name>
    <name type="common">Peruvian cotton</name>
    <name type="synonym">Gossypium klotzschianum subsp. raimondii</name>
    <dbReference type="NCBI Taxonomy" id="29730"/>
    <lineage>
        <taxon>Eukaryota</taxon>
        <taxon>Viridiplantae</taxon>
        <taxon>Streptophyta</taxon>
        <taxon>Embryophyta</taxon>
        <taxon>Tracheophyta</taxon>
        <taxon>Spermatophyta</taxon>
        <taxon>Magnoliopsida</taxon>
        <taxon>eudicotyledons</taxon>
        <taxon>Gunneridae</taxon>
        <taxon>Pentapetalae</taxon>
        <taxon>rosids</taxon>
        <taxon>malvids</taxon>
        <taxon>Malvales</taxon>
        <taxon>Malvaceae</taxon>
        <taxon>Malvoideae</taxon>
        <taxon>Gossypium</taxon>
    </lineage>
</organism>
<proteinExistence type="predicted"/>
<dbReference type="AlphaFoldDB" id="A0A7J8P1G5"/>
<dbReference type="Proteomes" id="UP000593578">
    <property type="component" value="Unassembled WGS sequence"/>
</dbReference>
<evidence type="ECO:0000256" key="1">
    <source>
        <dbReference type="SAM" id="MobiDB-lite"/>
    </source>
</evidence>
<dbReference type="EMBL" id="JABEZZ010000004">
    <property type="protein sequence ID" value="MBA0583081.1"/>
    <property type="molecule type" value="Genomic_DNA"/>
</dbReference>
<sequence length="81" mass="9503">MEGGSACAPFATGPTMRGISMGFLSPRMDPKEKENKKEKWWEKIWMVLKERKDRVTKNRSCQKSGPSRILHPWKERSFFTE</sequence>
<protein>
    <submittedName>
        <fullName evidence="2">Uncharacterized protein</fullName>
    </submittedName>
</protein>
<reference evidence="2 3" key="1">
    <citation type="journal article" date="2019" name="Genome Biol. Evol.">
        <title>Insights into the evolution of the New World diploid cottons (Gossypium, subgenus Houzingenia) based on genome sequencing.</title>
        <authorList>
            <person name="Grover C.E."/>
            <person name="Arick M.A. 2nd"/>
            <person name="Thrash A."/>
            <person name="Conover J.L."/>
            <person name="Sanders W.S."/>
            <person name="Peterson D.G."/>
            <person name="Frelichowski J.E."/>
            <person name="Scheffler J.A."/>
            <person name="Scheffler B.E."/>
            <person name="Wendel J.F."/>
        </authorList>
    </citation>
    <scope>NUCLEOTIDE SEQUENCE [LARGE SCALE GENOMIC DNA]</scope>
    <source>
        <strain evidence="2">8</strain>
        <tissue evidence="2">Leaf</tissue>
    </source>
</reference>